<dbReference type="OrthoDB" id="6631187at2759"/>
<keyword evidence="4" id="KW-1185">Reference proteome</keyword>
<feature type="compositionally biased region" description="Basic residues" evidence="1">
    <location>
        <begin position="227"/>
        <end position="240"/>
    </location>
</feature>
<dbReference type="Pfam" id="PF00855">
    <property type="entry name" value="PWWP"/>
    <property type="match status" value="1"/>
</dbReference>
<proteinExistence type="predicted"/>
<sequence length="291" mass="33782">MADFEMKTKVSSETSTFCNNLLESAGSTNISNSSVDKVSTDSLSNDQNSAKPNFIENNGYTIGDIVWVKLGRYPFWPSIVCIDPESNTFFKWSLKDKKKFSLHVRFYNDNGRRSWANIIEKYRGKEDILSKYPNCLYFMKNSKKQLDAWNLAIKEADKWIEVDRDERMTQFCIAHNIETLTPILNKKSLENSNVVEKNAKVKENRYEVSEKLALALRPVKGEAQKKKYVAKNKKITKKQKKSFDDQESNDETNNSDEENDTNVPLIPFNPERSVPLELKRRIEKLELKEKK</sequence>
<dbReference type="SMART" id="SM00293">
    <property type="entry name" value="PWWP"/>
    <property type="match status" value="1"/>
</dbReference>
<evidence type="ECO:0000313" key="7">
    <source>
        <dbReference type="RefSeq" id="XP_025418263.1"/>
    </source>
</evidence>
<dbReference type="RefSeq" id="XP_025418264.1">
    <property type="nucleotide sequence ID" value="XM_025562479.1"/>
</dbReference>
<dbReference type="PANTHER" id="PTHR15999:SF2">
    <property type="entry name" value="ZINC FINGER CW-TYPE PWWP DOMAIN PROTEIN 1"/>
    <property type="match status" value="1"/>
</dbReference>
<feature type="region of interest" description="Disordered" evidence="1">
    <location>
        <begin position="227"/>
        <end position="270"/>
    </location>
</feature>
<evidence type="ECO:0000313" key="6">
    <source>
        <dbReference type="RefSeq" id="XP_025418262.1"/>
    </source>
</evidence>
<keyword evidence="3" id="KW-0489">Methyltransferase</keyword>
<protein>
    <submittedName>
        <fullName evidence="3 5 6">Histone-lysine N-methyltransferase NSD3</fullName>
    </submittedName>
</protein>
<dbReference type="RefSeq" id="XP_025418262.1">
    <property type="nucleotide sequence ID" value="XM_025562477.1"/>
</dbReference>
<dbReference type="RefSeq" id="XP_025418261.1">
    <property type="nucleotide sequence ID" value="XM_025562476.1"/>
</dbReference>
<evidence type="ECO:0000313" key="8">
    <source>
        <dbReference type="RefSeq" id="XP_025418264.1"/>
    </source>
</evidence>
<feature type="domain" description="PWWP" evidence="2">
    <location>
        <begin position="62"/>
        <end position="127"/>
    </location>
</feature>
<evidence type="ECO:0000313" key="4">
    <source>
        <dbReference type="Proteomes" id="UP000694846"/>
    </source>
</evidence>
<accession>A0A2S2QH36</accession>
<gene>
    <name evidence="3" type="primary">WHSC1L1</name>
    <name evidence="5 6 7 8 9" type="synonym">LOC112688999</name>
    <name evidence="3" type="ORF">g.43353</name>
</gene>
<dbReference type="SUPFAM" id="SSF63748">
    <property type="entry name" value="Tudor/PWWP/MBT"/>
    <property type="match status" value="1"/>
</dbReference>
<dbReference type="RefSeq" id="XP_025418265.1">
    <property type="nucleotide sequence ID" value="XM_025562480.1"/>
</dbReference>
<feature type="compositionally biased region" description="Acidic residues" evidence="1">
    <location>
        <begin position="245"/>
        <end position="260"/>
    </location>
</feature>
<evidence type="ECO:0000313" key="3">
    <source>
        <dbReference type="EMBL" id="MBY77034.1"/>
    </source>
</evidence>
<organism evidence="3">
    <name type="scientific">Sipha flava</name>
    <name type="common">yellow sugarcane aphid</name>
    <dbReference type="NCBI Taxonomy" id="143950"/>
    <lineage>
        <taxon>Eukaryota</taxon>
        <taxon>Metazoa</taxon>
        <taxon>Ecdysozoa</taxon>
        <taxon>Arthropoda</taxon>
        <taxon>Hexapoda</taxon>
        <taxon>Insecta</taxon>
        <taxon>Pterygota</taxon>
        <taxon>Neoptera</taxon>
        <taxon>Paraneoptera</taxon>
        <taxon>Hemiptera</taxon>
        <taxon>Sternorrhyncha</taxon>
        <taxon>Aphidomorpha</taxon>
        <taxon>Aphidoidea</taxon>
        <taxon>Aphididae</taxon>
        <taxon>Sipha</taxon>
    </lineage>
</organism>
<dbReference type="RefSeq" id="XP_025418263.1">
    <property type="nucleotide sequence ID" value="XM_025562478.1"/>
</dbReference>
<evidence type="ECO:0000313" key="9">
    <source>
        <dbReference type="RefSeq" id="XP_025418265.1"/>
    </source>
</evidence>
<evidence type="ECO:0000256" key="1">
    <source>
        <dbReference type="SAM" id="MobiDB-lite"/>
    </source>
</evidence>
<dbReference type="AlphaFoldDB" id="A0A2S2QH36"/>
<dbReference type="GO" id="GO:0005634">
    <property type="term" value="C:nucleus"/>
    <property type="evidence" value="ECO:0007669"/>
    <property type="project" value="TreeGrafter"/>
</dbReference>
<dbReference type="InterPro" id="IPR042778">
    <property type="entry name" value="ZCWPW1/ZCWPW2"/>
</dbReference>
<dbReference type="Gene3D" id="2.30.30.140">
    <property type="match status" value="1"/>
</dbReference>
<dbReference type="GO" id="GO:0008168">
    <property type="term" value="F:methyltransferase activity"/>
    <property type="evidence" value="ECO:0007669"/>
    <property type="project" value="UniProtKB-KW"/>
</dbReference>
<dbReference type="GO" id="GO:0032259">
    <property type="term" value="P:methylation"/>
    <property type="evidence" value="ECO:0007669"/>
    <property type="project" value="UniProtKB-KW"/>
</dbReference>
<dbReference type="Proteomes" id="UP000694846">
    <property type="component" value="Unplaced"/>
</dbReference>
<reference evidence="5 6" key="2">
    <citation type="submission" date="2025-04" db="UniProtKB">
        <authorList>
            <consortium name="RefSeq"/>
        </authorList>
    </citation>
    <scope>IDENTIFICATION</scope>
    <source>
        <tissue evidence="5 6">Whole body</tissue>
    </source>
</reference>
<name>A0A2S2QH36_9HEMI</name>
<dbReference type="InterPro" id="IPR000313">
    <property type="entry name" value="PWWP_dom"/>
</dbReference>
<evidence type="ECO:0000259" key="2">
    <source>
        <dbReference type="PROSITE" id="PS50812"/>
    </source>
</evidence>
<dbReference type="PROSITE" id="PS50812">
    <property type="entry name" value="PWWP"/>
    <property type="match status" value="1"/>
</dbReference>
<dbReference type="EMBL" id="GGMS01007831">
    <property type="protein sequence ID" value="MBY77034.1"/>
    <property type="molecule type" value="Transcribed_RNA"/>
</dbReference>
<evidence type="ECO:0000313" key="5">
    <source>
        <dbReference type="RefSeq" id="XP_025418261.1"/>
    </source>
</evidence>
<dbReference type="PANTHER" id="PTHR15999">
    <property type="entry name" value="ZINC FINGER CW-TYPE PWWP DOMAIN PROTEIN 1"/>
    <property type="match status" value="1"/>
</dbReference>
<keyword evidence="3" id="KW-0808">Transferase</keyword>
<reference evidence="3" key="1">
    <citation type="submission" date="2018-04" db="EMBL/GenBank/DDBJ databases">
        <title>Transcriptome assembly of Sipha flava.</title>
        <authorList>
            <person name="Scully E.D."/>
            <person name="Geib S.M."/>
            <person name="Palmer N.A."/>
            <person name="Koch K."/>
            <person name="Bradshaw J."/>
            <person name="Heng-Moss T."/>
            <person name="Sarath G."/>
        </authorList>
    </citation>
    <scope>NUCLEOTIDE SEQUENCE</scope>
</reference>